<dbReference type="SUPFAM" id="SSF56436">
    <property type="entry name" value="C-type lectin-like"/>
    <property type="match status" value="1"/>
</dbReference>
<accession>A0A7G7WYV5</accession>
<dbReference type="EMBL" id="MT747510">
    <property type="protein sequence ID" value="QNH72444.1"/>
    <property type="molecule type" value="mRNA"/>
</dbReference>
<evidence type="ECO:0000256" key="2">
    <source>
        <dbReference type="SAM" id="SignalP"/>
    </source>
</evidence>
<dbReference type="InterPro" id="IPR016186">
    <property type="entry name" value="C-type_lectin-like/link_sf"/>
</dbReference>
<name>A0A7G7WYV5_9CNID</name>
<dbReference type="InterPro" id="IPR016187">
    <property type="entry name" value="CTDL_fold"/>
</dbReference>
<keyword evidence="1" id="KW-1015">Disulfide bond</keyword>
<reference evidence="4" key="2">
    <citation type="submission" date="2020-07" db="EMBL/GenBank/DDBJ databases">
        <authorList>
            <person name="Klompen A.L."/>
            <person name="Macrander J."/>
            <person name="Reitzel A.M."/>
            <person name="Stampar S.N."/>
        </authorList>
    </citation>
    <scope>NUCLEOTIDE SEQUENCE</scope>
</reference>
<reference evidence="4" key="1">
    <citation type="journal article" date="2020" name="Mar. Drugs">
        <title>Transcriptomic Analysis of Four Cerianthid (Cnidaria, Ceriantharia) Venoms.</title>
        <authorList>
            <person name="Klompen A.M.L."/>
            <person name="Macrander J."/>
            <person name="Reitzel A.M."/>
            <person name="Stampar S.N."/>
        </authorList>
    </citation>
    <scope>NUCLEOTIDE SEQUENCE</scope>
</reference>
<dbReference type="Pfam" id="PF00059">
    <property type="entry name" value="Lectin_C"/>
    <property type="match status" value="1"/>
</dbReference>
<dbReference type="InterPro" id="IPR018378">
    <property type="entry name" value="C-type_lectin_CS"/>
</dbReference>
<evidence type="ECO:0000313" key="4">
    <source>
        <dbReference type="EMBL" id="QNH72444.1"/>
    </source>
</evidence>
<proteinExistence type="evidence at transcript level"/>
<sequence>MNCTRILLFCVLIVYSLHSTQGARKKRADVSAYAAGPWFNQLAGVFYSPKFLNLFKAYQSISNNNVRRSGIPRPSKSYFIHVRVVNQAGRQIKLTPDKFLQPRKLKQNEVYIYHQEIENKYKNVTIKFRGEIDGKLRSRTRLNGEYTFAYQPHQGDGLVSEIVVSKPGNLGHSWLNVKFINQAGGEAKLFPDQILGQTTLRSTELFDQSVRMDREHEDARVLLKVRDSVTNEPLLLNGEYTMYLKSASKNDVNHIKITRGVKVDAGCNHFQAREKTAYEYQFVSTPLSWFEADRSCKACKGNLVSIENREENAYLVKQLKSVNGVFKFWTGMNFEDRSMQWQWDDGKHYRYTNWHNGQQYHGRDEQCGFIYKEKHLGKWEDDNCYKPLPYICKRLQATDNPKNLKPSIAKEIKQKEAMRKRFEIGARPQSKEADQSAFFNIVRSNVPAPVLQESKAIAGDVQAVLKAVPSSQNYVEKPAAVNTNMHESVHFLDKLQSFVENLQTKQD</sequence>
<protein>
    <submittedName>
        <fullName evidence="4">Toxin candidate TRINITY_DN32570_c0_g2_i1.p1</fullName>
    </submittedName>
</protein>
<dbReference type="InterPro" id="IPR001304">
    <property type="entry name" value="C-type_lectin-like"/>
</dbReference>
<dbReference type="Gene3D" id="3.10.100.10">
    <property type="entry name" value="Mannose-Binding Protein A, subunit A"/>
    <property type="match status" value="1"/>
</dbReference>
<feature type="chain" id="PRO_5028927384" evidence="2">
    <location>
        <begin position="23"/>
        <end position="507"/>
    </location>
</feature>
<organism evidence="4">
    <name type="scientific">Pachycerianthus borealis</name>
    <dbReference type="NCBI Taxonomy" id="2736680"/>
    <lineage>
        <taxon>Eukaryota</taxon>
        <taxon>Metazoa</taxon>
        <taxon>Cnidaria</taxon>
        <taxon>Anthozoa</taxon>
        <taxon>Ceriantharia</taxon>
        <taxon>Spirularia</taxon>
        <taxon>Cerianthidae</taxon>
        <taxon>Pachycerianthus</taxon>
    </lineage>
</organism>
<dbReference type="PANTHER" id="PTHR22803">
    <property type="entry name" value="MANNOSE, PHOSPHOLIPASE, LECTIN RECEPTOR RELATED"/>
    <property type="match status" value="1"/>
</dbReference>
<feature type="signal peptide" evidence="2">
    <location>
        <begin position="1"/>
        <end position="22"/>
    </location>
</feature>
<dbReference type="SMART" id="SM00034">
    <property type="entry name" value="CLECT"/>
    <property type="match status" value="1"/>
</dbReference>
<dbReference type="AlphaFoldDB" id="A0A7G7WYV5"/>
<feature type="domain" description="C-type lectin" evidence="3">
    <location>
        <begin position="275"/>
        <end position="393"/>
    </location>
</feature>
<dbReference type="PROSITE" id="PS00615">
    <property type="entry name" value="C_TYPE_LECTIN_1"/>
    <property type="match status" value="1"/>
</dbReference>
<keyword evidence="2" id="KW-0732">Signal</keyword>
<evidence type="ECO:0000259" key="3">
    <source>
        <dbReference type="PROSITE" id="PS50041"/>
    </source>
</evidence>
<dbReference type="PROSITE" id="PS50041">
    <property type="entry name" value="C_TYPE_LECTIN_2"/>
    <property type="match status" value="1"/>
</dbReference>
<dbReference type="InterPro" id="IPR050111">
    <property type="entry name" value="C-type_lectin/snaclec_domain"/>
</dbReference>
<evidence type="ECO:0000256" key="1">
    <source>
        <dbReference type="ARBA" id="ARBA00023157"/>
    </source>
</evidence>
<dbReference type="CDD" id="cd00037">
    <property type="entry name" value="CLECT"/>
    <property type="match status" value="1"/>
</dbReference>